<dbReference type="GO" id="GO:0016887">
    <property type="term" value="F:ATP hydrolysis activity"/>
    <property type="evidence" value="ECO:0007669"/>
    <property type="project" value="InterPro"/>
</dbReference>
<name>A0A7S3QN95_DUNTE</name>
<dbReference type="InterPro" id="IPR008995">
    <property type="entry name" value="Mo/tungstate-bd_C_term_dom"/>
</dbReference>
<evidence type="ECO:0000313" key="7">
    <source>
        <dbReference type="EMBL" id="CAE0488058.1"/>
    </source>
</evidence>
<keyword evidence="1" id="KW-0813">Transport</keyword>
<dbReference type="InterPro" id="IPR050093">
    <property type="entry name" value="ABC_SmlMolc_Importer"/>
</dbReference>
<dbReference type="GO" id="GO:0022857">
    <property type="term" value="F:transmembrane transporter activity"/>
    <property type="evidence" value="ECO:0007669"/>
    <property type="project" value="InterPro"/>
</dbReference>
<sequence length="476" mass="52642">MQAGLHLSGIGHALGAGRHHGPPCRSQQQQHCVAEFLPARNAGPASTSEPCWQQGRNPAHSRRRPSVRRILCKAVEEQQIAAAGTPSSNGVYSPQQPQTSHSLSQELSEDVAYDGIIAEVPPKPSSLYVRVRNMIKHFNAGSGVFKAVDGVDVDIEPSTIVALLGPSGSGKTTLLRLIAGLEMPTDGKILFDDFDATNTPVQDRQIGFVFQNYALFNHKTVAENIRFGLEVRKLKIDHKQRVNDLLELVQLEGLGDRFPKQLSGGQRQRVALARSLASNPKLLLLDEPFGALDAVVRKTLRAGLKEIVRSVGVTTIIVTHDQEEAFDLADKVVIFNRGRIEQQGSPEDIIKKPRTPFIMKFVGDTNIVPATSQLLRKANFTTNKSWAMFRPSDMQLSSTLCDSSAPAQVSERHNLGWIIKYHLKFDDEVEIMYNVTRDQDEKQYNLHVGQRVYVRLPASAIMGFEPHEIESAPITS</sequence>
<dbReference type="PANTHER" id="PTHR42781">
    <property type="entry name" value="SPERMIDINE/PUTRESCINE IMPORT ATP-BINDING PROTEIN POTA"/>
    <property type="match status" value="1"/>
</dbReference>
<keyword evidence="3" id="KW-0067">ATP-binding</keyword>
<dbReference type="InterPro" id="IPR003593">
    <property type="entry name" value="AAA+_ATPase"/>
</dbReference>
<feature type="domain" description="ABC transporter" evidence="6">
    <location>
        <begin position="129"/>
        <end position="362"/>
    </location>
</feature>
<dbReference type="SUPFAM" id="SSF50331">
    <property type="entry name" value="MOP-like"/>
    <property type="match status" value="1"/>
</dbReference>
<dbReference type="InterPro" id="IPR003439">
    <property type="entry name" value="ABC_transporter-like_ATP-bd"/>
</dbReference>
<dbReference type="Gene3D" id="3.40.50.300">
    <property type="entry name" value="P-loop containing nucleotide triphosphate hydrolases"/>
    <property type="match status" value="1"/>
</dbReference>
<organism evidence="7">
    <name type="scientific">Dunaliella tertiolecta</name>
    <name type="common">Green alga</name>
    <dbReference type="NCBI Taxonomy" id="3047"/>
    <lineage>
        <taxon>Eukaryota</taxon>
        <taxon>Viridiplantae</taxon>
        <taxon>Chlorophyta</taxon>
        <taxon>core chlorophytes</taxon>
        <taxon>Chlorophyceae</taxon>
        <taxon>CS clade</taxon>
        <taxon>Chlamydomonadales</taxon>
        <taxon>Dunaliellaceae</taxon>
        <taxon>Dunaliella</taxon>
    </lineage>
</organism>
<dbReference type="InterPro" id="IPR027417">
    <property type="entry name" value="P-loop_NTPase"/>
</dbReference>
<accession>A0A7S3QN95</accession>
<feature type="compositionally biased region" description="Polar residues" evidence="5">
    <location>
        <begin position="85"/>
        <end position="104"/>
    </location>
</feature>
<evidence type="ECO:0000256" key="3">
    <source>
        <dbReference type="ARBA" id="ARBA00022840"/>
    </source>
</evidence>
<dbReference type="FunFam" id="3.40.50.300:FF:000425">
    <property type="entry name" value="Probable ABC transporter, ATP-binding subunit"/>
    <property type="match status" value="1"/>
</dbReference>
<dbReference type="InterPro" id="IPR017871">
    <property type="entry name" value="ABC_transporter-like_CS"/>
</dbReference>
<dbReference type="SUPFAM" id="SSF52540">
    <property type="entry name" value="P-loop containing nucleoside triphosphate hydrolases"/>
    <property type="match status" value="1"/>
</dbReference>
<dbReference type="PANTHER" id="PTHR42781:SF4">
    <property type="entry name" value="SPERMIDINE_PUTRESCINE IMPORT ATP-BINDING PROTEIN POTA"/>
    <property type="match status" value="1"/>
</dbReference>
<proteinExistence type="predicted"/>
<dbReference type="SMART" id="SM00382">
    <property type="entry name" value="AAA"/>
    <property type="match status" value="1"/>
</dbReference>
<gene>
    <name evidence="7" type="ORF">DTER00134_LOCUS3121</name>
</gene>
<evidence type="ECO:0000256" key="2">
    <source>
        <dbReference type="ARBA" id="ARBA00022741"/>
    </source>
</evidence>
<feature type="compositionally biased region" description="Polar residues" evidence="5">
    <location>
        <begin position="45"/>
        <end position="56"/>
    </location>
</feature>
<evidence type="ECO:0000259" key="6">
    <source>
        <dbReference type="PROSITE" id="PS50893"/>
    </source>
</evidence>
<dbReference type="InterPro" id="IPR013611">
    <property type="entry name" value="Transp-assoc_OB_typ2"/>
</dbReference>
<keyword evidence="4" id="KW-0764">Sulfate transport</keyword>
<keyword evidence="2" id="KW-0547">Nucleotide-binding</keyword>
<dbReference type="EMBL" id="HBIP01006127">
    <property type="protein sequence ID" value="CAE0488058.1"/>
    <property type="molecule type" value="Transcribed_RNA"/>
</dbReference>
<protein>
    <recommendedName>
        <fullName evidence="6">ABC transporter domain-containing protein</fullName>
    </recommendedName>
</protein>
<dbReference type="GO" id="GO:0005524">
    <property type="term" value="F:ATP binding"/>
    <property type="evidence" value="ECO:0007669"/>
    <property type="project" value="UniProtKB-KW"/>
</dbReference>
<evidence type="ECO:0000256" key="5">
    <source>
        <dbReference type="SAM" id="MobiDB-lite"/>
    </source>
</evidence>
<dbReference type="PROSITE" id="PS50893">
    <property type="entry name" value="ABC_TRANSPORTER_2"/>
    <property type="match status" value="1"/>
</dbReference>
<evidence type="ECO:0000256" key="1">
    <source>
        <dbReference type="ARBA" id="ARBA00022448"/>
    </source>
</evidence>
<reference evidence="7" key="1">
    <citation type="submission" date="2021-01" db="EMBL/GenBank/DDBJ databases">
        <authorList>
            <person name="Corre E."/>
            <person name="Pelletier E."/>
            <person name="Niang G."/>
            <person name="Scheremetjew M."/>
            <person name="Finn R."/>
            <person name="Kale V."/>
            <person name="Holt S."/>
            <person name="Cochrane G."/>
            <person name="Meng A."/>
            <person name="Brown T."/>
            <person name="Cohen L."/>
        </authorList>
    </citation>
    <scope>NUCLEOTIDE SEQUENCE</scope>
    <source>
        <strain evidence="7">CCMP1320</strain>
    </source>
</reference>
<dbReference type="AlphaFoldDB" id="A0A7S3QN95"/>
<feature type="region of interest" description="Disordered" evidence="5">
    <location>
        <begin position="45"/>
        <end position="65"/>
    </location>
</feature>
<dbReference type="Pfam" id="PF08402">
    <property type="entry name" value="TOBE_2"/>
    <property type="match status" value="1"/>
</dbReference>
<feature type="region of interest" description="Disordered" evidence="5">
    <location>
        <begin position="83"/>
        <end position="104"/>
    </location>
</feature>
<evidence type="ECO:0000256" key="4">
    <source>
        <dbReference type="ARBA" id="ARBA00023032"/>
    </source>
</evidence>
<dbReference type="Pfam" id="PF00005">
    <property type="entry name" value="ABC_tran"/>
    <property type="match status" value="1"/>
</dbReference>
<dbReference type="PROSITE" id="PS00211">
    <property type="entry name" value="ABC_TRANSPORTER_1"/>
    <property type="match status" value="1"/>
</dbReference>
<dbReference type="GO" id="GO:0043190">
    <property type="term" value="C:ATP-binding cassette (ABC) transporter complex"/>
    <property type="evidence" value="ECO:0007669"/>
    <property type="project" value="InterPro"/>
</dbReference>